<dbReference type="RefSeq" id="WP_157552284.1">
    <property type="nucleotide sequence ID" value="NZ_JABELX010000011.1"/>
</dbReference>
<accession>A0A849CEL3</accession>
<name>A0A849CEL3_9NOCA</name>
<dbReference type="Proteomes" id="UP000586827">
    <property type="component" value="Unassembled WGS sequence"/>
</dbReference>
<protein>
    <submittedName>
        <fullName evidence="1">Uncharacterized protein</fullName>
    </submittedName>
</protein>
<dbReference type="AlphaFoldDB" id="A0A849CEL3"/>
<comment type="caution">
    <text evidence="1">The sequence shown here is derived from an EMBL/GenBank/DDBJ whole genome shotgun (WGS) entry which is preliminary data.</text>
</comment>
<keyword evidence="2" id="KW-1185">Reference proteome</keyword>
<evidence type="ECO:0000313" key="1">
    <source>
        <dbReference type="EMBL" id="NNH73819.1"/>
    </source>
</evidence>
<dbReference type="EMBL" id="JABELX010000011">
    <property type="protein sequence ID" value="NNH73819.1"/>
    <property type="molecule type" value="Genomic_DNA"/>
</dbReference>
<gene>
    <name evidence="1" type="ORF">HLB23_28870</name>
</gene>
<evidence type="ECO:0000313" key="2">
    <source>
        <dbReference type="Proteomes" id="UP000586827"/>
    </source>
</evidence>
<reference evidence="1 2" key="1">
    <citation type="submission" date="2020-05" db="EMBL/GenBank/DDBJ databases">
        <title>MicrobeNet Type strains.</title>
        <authorList>
            <person name="Nicholson A.C."/>
        </authorList>
    </citation>
    <scope>NUCLEOTIDE SEQUENCE [LARGE SCALE GENOMIC DNA]</scope>
    <source>
        <strain evidence="1 2">JCM 3224</strain>
    </source>
</reference>
<organism evidence="1 2">
    <name type="scientific">Nocardia uniformis</name>
    <dbReference type="NCBI Taxonomy" id="53432"/>
    <lineage>
        <taxon>Bacteria</taxon>
        <taxon>Bacillati</taxon>
        <taxon>Actinomycetota</taxon>
        <taxon>Actinomycetes</taxon>
        <taxon>Mycobacteriales</taxon>
        <taxon>Nocardiaceae</taxon>
        <taxon>Nocardia</taxon>
    </lineage>
</organism>
<proteinExistence type="predicted"/>
<sequence length="329" mass="35971">MGSVWRWVWAMVGVAVVALPGCGTEVPGTPEAAPVDLCSALSLDEARDLLDTGAQTHDDRSKIVLQKGIDWDSYYQGPVAECRYAPLIGASDGIVVSYPLGDPALDIADLIKGVYDTGVQDIEIGPDKAVLVRRDRLAGAAVEHGTTQVAVSWQRLSLDDDSISEEEMTDLTAKVAGRLPERMVLAENDSPIECEQVRSADRLVGAVSFGFGNIVDNIMTCDFAGPDGLLQVEARAESRAGDIARRAESARDVRQEEEVTPPVSDDAVTFLWPPANARFEITTFLIDRAEIRIEFRHTQYDHTIATEFDEDKRTITEDSIAAVRAWEPR</sequence>